<organism evidence="1 2">
    <name type="scientific">Romanomermis culicivorax</name>
    <name type="common">Nematode worm</name>
    <dbReference type="NCBI Taxonomy" id="13658"/>
    <lineage>
        <taxon>Eukaryota</taxon>
        <taxon>Metazoa</taxon>
        <taxon>Ecdysozoa</taxon>
        <taxon>Nematoda</taxon>
        <taxon>Enoplea</taxon>
        <taxon>Dorylaimia</taxon>
        <taxon>Mermithida</taxon>
        <taxon>Mermithoidea</taxon>
        <taxon>Mermithidae</taxon>
        <taxon>Romanomermis</taxon>
    </lineage>
</organism>
<proteinExistence type="predicted"/>
<evidence type="ECO:0000313" key="2">
    <source>
        <dbReference type="WBParaSite" id="nRc.2.0.1.t19133-RA"/>
    </source>
</evidence>
<dbReference type="WBParaSite" id="nRc.2.0.1.t19133-RA">
    <property type="protein sequence ID" value="nRc.2.0.1.t19133-RA"/>
    <property type="gene ID" value="nRc.2.0.1.g19133"/>
</dbReference>
<keyword evidence="1" id="KW-1185">Reference proteome</keyword>
<protein>
    <submittedName>
        <fullName evidence="2">Uncharacterized protein</fullName>
    </submittedName>
</protein>
<dbReference type="AlphaFoldDB" id="A0A915IZK4"/>
<reference evidence="2" key="1">
    <citation type="submission" date="2022-11" db="UniProtKB">
        <authorList>
            <consortium name="WormBaseParasite"/>
        </authorList>
    </citation>
    <scope>IDENTIFICATION</scope>
</reference>
<dbReference type="Proteomes" id="UP000887565">
    <property type="component" value="Unplaced"/>
</dbReference>
<accession>A0A915IZK4</accession>
<evidence type="ECO:0000313" key="1">
    <source>
        <dbReference type="Proteomes" id="UP000887565"/>
    </source>
</evidence>
<sequence>MSAEPGDCRLKRRGRLHEAAGFSPFCAETHKHSLPGEFNKRAVVQSLTRYEIFRADRIRRIFHTQIRHFVAERRVYDVELQRLRIFFDELLQFVDITNRFKFSWPSLACKIPNRVTAR</sequence>
<name>A0A915IZK4_ROMCU</name>